<gene>
    <name evidence="3" type="ORF">BIV57_19170</name>
</gene>
<reference evidence="3 4" key="1">
    <citation type="submission" date="2016-10" db="EMBL/GenBank/DDBJ databases">
        <title>Genome sequence of Streptomyces gilvigriseus MUSC 26.</title>
        <authorList>
            <person name="Lee L.-H."/>
            <person name="Ser H.-L."/>
        </authorList>
    </citation>
    <scope>NUCLEOTIDE SEQUENCE [LARGE SCALE GENOMIC DNA]</scope>
    <source>
        <strain evidence="3 4">MUSC 26</strain>
    </source>
</reference>
<sequence>MPESGAPNEPAPKLLVNPRYLAGPTRTPDAALFPLLDAGWPFHTDHLDNLYFASPDERIRIAYLPQPTAWGREMTWSVTGWRNPFDRPRWSARFSADTPEEIVAGLTKALLDTYTDGGDRHLYGSRLRPTALEPLTAAGWDLTSDPAITLRHRATSPDGHAVLAADASAIPDDQDPDGFDLVRLQVAEAWAARFSYFFPPHLLHAVTRALADPAPVLRCESQIPEVFRTAVRCAPVRRPDPGTAATTASALATTAAEAPAEPISPATPDQAAPPHPADPSRSSSHPR</sequence>
<comment type="caution">
    <text evidence="3">The sequence shown here is derived from an EMBL/GenBank/DDBJ whole genome shotgun (WGS) entry which is preliminary data.</text>
</comment>
<dbReference type="RefSeq" id="WP_071658149.1">
    <property type="nucleotide sequence ID" value="NZ_MLCF01000127.1"/>
</dbReference>
<name>A0A1J7BB17_9ACTN</name>
<feature type="compositionally biased region" description="Low complexity" evidence="1">
    <location>
        <begin position="243"/>
        <end position="270"/>
    </location>
</feature>
<dbReference type="InterPro" id="IPR005523">
    <property type="entry name" value="DUF317_SPDY"/>
</dbReference>
<organism evidence="3 4">
    <name type="scientific">Mangrovactinospora gilvigrisea</name>
    <dbReference type="NCBI Taxonomy" id="1428644"/>
    <lineage>
        <taxon>Bacteria</taxon>
        <taxon>Bacillati</taxon>
        <taxon>Actinomycetota</taxon>
        <taxon>Actinomycetes</taxon>
        <taxon>Kitasatosporales</taxon>
        <taxon>Streptomycetaceae</taxon>
        <taxon>Mangrovactinospora</taxon>
    </lineage>
</organism>
<accession>A0A1J7BB17</accession>
<dbReference type="Proteomes" id="UP000243342">
    <property type="component" value="Unassembled WGS sequence"/>
</dbReference>
<proteinExistence type="predicted"/>
<dbReference type="Pfam" id="PF03771">
    <property type="entry name" value="SPDY"/>
    <property type="match status" value="1"/>
</dbReference>
<evidence type="ECO:0000259" key="2">
    <source>
        <dbReference type="Pfam" id="PF03771"/>
    </source>
</evidence>
<evidence type="ECO:0000313" key="4">
    <source>
        <dbReference type="Proteomes" id="UP000243342"/>
    </source>
</evidence>
<dbReference type="STRING" id="1428644.BIV57_19170"/>
<dbReference type="AlphaFoldDB" id="A0A1J7BB17"/>
<evidence type="ECO:0000313" key="3">
    <source>
        <dbReference type="EMBL" id="OIV35843.1"/>
    </source>
</evidence>
<keyword evidence="4" id="KW-1185">Reference proteome</keyword>
<protein>
    <recommendedName>
        <fullName evidence="2">DUF317 domain-containing protein</fullName>
    </recommendedName>
</protein>
<feature type="domain" description="DUF317" evidence="2">
    <location>
        <begin position="54"/>
        <end position="114"/>
    </location>
</feature>
<dbReference type="OrthoDB" id="3865735at2"/>
<feature type="region of interest" description="Disordered" evidence="1">
    <location>
        <begin position="236"/>
        <end position="287"/>
    </location>
</feature>
<evidence type="ECO:0000256" key="1">
    <source>
        <dbReference type="SAM" id="MobiDB-lite"/>
    </source>
</evidence>
<dbReference type="EMBL" id="MLCF01000127">
    <property type="protein sequence ID" value="OIV35843.1"/>
    <property type="molecule type" value="Genomic_DNA"/>
</dbReference>